<dbReference type="RefSeq" id="XP_037147046.1">
    <property type="nucleotide sequence ID" value="XM_037297610.1"/>
</dbReference>
<dbReference type="AlphaFoldDB" id="A0A8H6F779"/>
<evidence type="ECO:0000256" key="5">
    <source>
        <dbReference type="SAM" id="MobiDB-lite"/>
    </source>
</evidence>
<evidence type="ECO:0000313" key="7">
    <source>
        <dbReference type="Proteomes" id="UP000593566"/>
    </source>
</evidence>
<dbReference type="SUPFAM" id="SSF53335">
    <property type="entry name" value="S-adenosyl-L-methionine-dependent methyltransferases"/>
    <property type="match status" value="1"/>
</dbReference>
<dbReference type="GeneID" id="59335114"/>
<sequence>MSLERKGHHGPSTFDGKSQIDSTSRPAWYAERVESIPDAGRQLLEVYSGIPAERVLPHVLAIVRTPLYRDKAFDIWSYACIGQVRFLDFTLPKLPYWPRILPRLRAGASFVDAGCCFGQEIRFLVFKEGIAATQLYGFDLEPAFLDLGYELFLDRDELHAQMLSGDVLADSMAPDGKGLKAVEGKMDIVHAASLLHSWGWDDMVTATKRLVSLTRKLPGSMIIGNQMGSLDAGQYPMPTGTGLNYRHNVESMERFWAQVGKETGSSWKVESDMFLPPVVKENMAHSWARSDPNLRMIWFCAERIS</sequence>
<dbReference type="Gene3D" id="3.40.50.150">
    <property type="entry name" value="Vaccinia Virus protein VP39"/>
    <property type="match status" value="1"/>
</dbReference>
<dbReference type="Proteomes" id="UP000593566">
    <property type="component" value="Unassembled WGS sequence"/>
</dbReference>
<dbReference type="PANTHER" id="PTHR35897">
    <property type="entry name" value="METHYLTRANSFERASE AUSD"/>
    <property type="match status" value="1"/>
</dbReference>
<evidence type="ECO:0000256" key="2">
    <source>
        <dbReference type="ARBA" id="ARBA00022679"/>
    </source>
</evidence>
<dbReference type="PANTHER" id="PTHR35897:SF1">
    <property type="entry name" value="METHYLTRANSFERASE AUSD"/>
    <property type="match status" value="1"/>
</dbReference>
<protein>
    <recommendedName>
        <fullName evidence="8">Methyltransferase domain-containing protein</fullName>
    </recommendedName>
</protein>
<reference evidence="6 7" key="1">
    <citation type="journal article" date="2020" name="Genomics">
        <title>Complete, high-quality genomes from long-read metagenomic sequencing of two wolf lichen thalli reveals enigmatic genome architecture.</title>
        <authorList>
            <person name="McKenzie S.K."/>
            <person name="Walston R.F."/>
            <person name="Allen J.L."/>
        </authorList>
    </citation>
    <scope>NUCLEOTIDE SEQUENCE [LARGE SCALE GENOMIC DNA]</scope>
    <source>
        <strain evidence="6">WasteWater1</strain>
    </source>
</reference>
<evidence type="ECO:0000313" key="6">
    <source>
        <dbReference type="EMBL" id="KAF6217611.1"/>
    </source>
</evidence>
<evidence type="ECO:0000256" key="1">
    <source>
        <dbReference type="ARBA" id="ARBA00005179"/>
    </source>
</evidence>
<organism evidence="6 7">
    <name type="scientific">Letharia lupina</name>
    <dbReference type="NCBI Taxonomy" id="560253"/>
    <lineage>
        <taxon>Eukaryota</taxon>
        <taxon>Fungi</taxon>
        <taxon>Dikarya</taxon>
        <taxon>Ascomycota</taxon>
        <taxon>Pezizomycotina</taxon>
        <taxon>Lecanoromycetes</taxon>
        <taxon>OSLEUM clade</taxon>
        <taxon>Lecanoromycetidae</taxon>
        <taxon>Lecanorales</taxon>
        <taxon>Lecanorineae</taxon>
        <taxon>Parmeliaceae</taxon>
        <taxon>Letharia</taxon>
    </lineage>
</organism>
<accession>A0A8H6F779</accession>
<dbReference type="EMBL" id="JACCJB010000026">
    <property type="protein sequence ID" value="KAF6217611.1"/>
    <property type="molecule type" value="Genomic_DNA"/>
</dbReference>
<keyword evidence="3" id="KW-0949">S-adenosyl-L-methionine</keyword>
<comment type="caution">
    <text evidence="6">The sequence shown here is derived from an EMBL/GenBank/DDBJ whole genome shotgun (WGS) entry which is preliminary data.</text>
</comment>
<dbReference type="InterPro" id="IPR051654">
    <property type="entry name" value="Meroterpenoid_MTases"/>
</dbReference>
<keyword evidence="2" id="KW-0808">Transferase</keyword>
<comment type="pathway">
    <text evidence="1">Secondary metabolite biosynthesis.</text>
</comment>
<proteinExistence type="inferred from homology"/>
<evidence type="ECO:0000256" key="4">
    <source>
        <dbReference type="ARBA" id="ARBA00038314"/>
    </source>
</evidence>
<dbReference type="InterPro" id="IPR029063">
    <property type="entry name" value="SAM-dependent_MTases_sf"/>
</dbReference>
<comment type="similarity">
    <text evidence="4">Belongs to the class I-like SAM-binding methyltransferase superfamily.</text>
</comment>
<keyword evidence="7" id="KW-1185">Reference proteome</keyword>
<dbReference type="GO" id="GO:0016740">
    <property type="term" value="F:transferase activity"/>
    <property type="evidence" value="ECO:0007669"/>
    <property type="project" value="UniProtKB-KW"/>
</dbReference>
<feature type="region of interest" description="Disordered" evidence="5">
    <location>
        <begin position="1"/>
        <end position="21"/>
    </location>
</feature>
<evidence type="ECO:0000256" key="3">
    <source>
        <dbReference type="ARBA" id="ARBA00022691"/>
    </source>
</evidence>
<name>A0A8H6F779_9LECA</name>
<evidence type="ECO:0008006" key="8">
    <source>
        <dbReference type="Google" id="ProtNLM"/>
    </source>
</evidence>
<gene>
    <name evidence="6" type="ORF">HO133_006713</name>
</gene>